<keyword evidence="6 10" id="KW-0460">Magnesium</keyword>
<name>A0A1K2HJE7_9NEIS</name>
<evidence type="ECO:0000256" key="8">
    <source>
        <dbReference type="ARBA" id="ARBA00023300"/>
    </source>
</evidence>
<evidence type="ECO:0000256" key="12">
    <source>
        <dbReference type="PROSITE-ProRule" id="PRU10112"/>
    </source>
</evidence>
<dbReference type="InterPro" id="IPR018129">
    <property type="entry name" value="PEP_COase_Lys_AS"/>
</dbReference>
<dbReference type="OrthoDB" id="9768133at2"/>
<protein>
    <recommendedName>
        <fullName evidence="5 10">Phosphoenolpyruvate carboxylase</fullName>
        <shortName evidence="10">PEPC</shortName>
        <shortName evidence="10">PEPCase</shortName>
        <ecNumber evidence="4 10">4.1.1.31</ecNumber>
    </recommendedName>
</protein>
<organism evidence="13 14">
    <name type="scientific">Chitinimonas taiwanensis DSM 18899</name>
    <dbReference type="NCBI Taxonomy" id="1121279"/>
    <lineage>
        <taxon>Bacteria</taxon>
        <taxon>Pseudomonadati</taxon>
        <taxon>Pseudomonadota</taxon>
        <taxon>Betaproteobacteria</taxon>
        <taxon>Neisseriales</taxon>
        <taxon>Chitinibacteraceae</taxon>
        <taxon>Chitinimonas</taxon>
    </lineage>
</organism>
<dbReference type="NCBIfam" id="NF000584">
    <property type="entry name" value="PRK00009.1"/>
    <property type="match status" value="1"/>
</dbReference>
<feature type="active site" evidence="10 12">
    <location>
        <position position="580"/>
    </location>
</feature>
<gene>
    <name evidence="10" type="primary">ppc</name>
    <name evidence="13" type="ORF">SAMN02745887_02163</name>
</gene>
<evidence type="ECO:0000256" key="6">
    <source>
        <dbReference type="ARBA" id="ARBA00022842"/>
    </source>
</evidence>
<keyword evidence="14" id="KW-1185">Reference proteome</keyword>
<dbReference type="AlphaFoldDB" id="A0A1K2HJE7"/>
<dbReference type="Proteomes" id="UP000186513">
    <property type="component" value="Unassembled WGS sequence"/>
</dbReference>
<evidence type="ECO:0000256" key="7">
    <source>
        <dbReference type="ARBA" id="ARBA00023239"/>
    </source>
</evidence>
<dbReference type="GO" id="GO:0006099">
    <property type="term" value="P:tricarboxylic acid cycle"/>
    <property type="evidence" value="ECO:0007669"/>
    <property type="project" value="InterPro"/>
</dbReference>
<dbReference type="InterPro" id="IPR015813">
    <property type="entry name" value="Pyrv/PenolPyrv_kinase-like_dom"/>
</dbReference>
<dbReference type="RefSeq" id="WP_072428682.1">
    <property type="nucleotide sequence ID" value="NZ_FPKR01000008.1"/>
</dbReference>
<dbReference type="EC" id="4.1.1.31" evidence="4 10"/>
<dbReference type="InterPro" id="IPR022805">
    <property type="entry name" value="PEP_COase_bac/pln-type"/>
</dbReference>
<dbReference type="GO" id="GO:0015977">
    <property type="term" value="P:carbon fixation"/>
    <property type="evidence" value="ECO:0007669"/>
    <property type="project" value="UniProtKB-UniRule"/>
</dbReference>
<evidence type="ECO:0000256" key="11">
    <source>
        <dbReference type="PROSITE-ProRule" id="PRU10111"/>
    </source>
</evidence>
<dbReference type="GO" id="GO:0005829">
    <property type="term" value="C:cytosol"/>
    <property type="evidence" value="ECO:0007669"/>
    <property type="project" value="TreeGrafter"/>
</dbReference>
<comment type="catalytic activity">
    <reaction evidence="9 10">
        <text>oxaloacetate + phosphate = phosphoenolpyruvate + hydrogencarbonate</text>
        <dbReference type="Rhea" id="RHEA:28370"/>
        <dbReference type="ChEBI" id="CHEBI:16452"/>
        <dbReference type="ChEBI" id="CHEBI:17544"/>
        <dbReference type="ChEBI" id="CHEBI:43474"/>
        <dbReference type="ChEBI" id="CHEBI:58702"/>
        <dbReference type="EC" id="4.1.1.31"/>
    </reaction>
</comment>
<proteinExistence type="inferred from homology"/>
<feature type="active site" evidence="10 11">
    <location>
        <position position="149"/>
    </location>
</feature>
<dbReference type="PROSITE" id="PS00781">
    <property type="entry name" value="PEPCASE_1"/>
    <property type="match status" value="1"/>
</dbReference>
<evidence type="ECO:0000256" key="5">
    <source>
        <dbReference type="ARBA" id="ARBA00022419"/>
    </source>
</evidence>
<dbReference type="STRING" id="1121279.SAMN02745887_02163"/>
<evidence type="ECO:0000256" key="1">
    <source>
        <dbReference type="ARBA" id="ARBA00001946"/>
    </source>
</evidence>
<evidence type="ECO:0000256" key="2">
    <source>
        <dbReference type="ARBA" id="ARBA00003670"/>
    </source>
</evidence>
<reference evidence="13 14" key="1">
    <citation type="submission" date="2016-11" db="EMBL/GenBank/DDBJ databases">
        <authorList>
            <person name="Jaros S."/>
            <person name="Januszkiewicz K."/>
            <person name="Wedrychowicz H."/>
        </authorList>
    </citation>
    <scope>NUCLEOTIDE SEQUENCE [LARGE SCALE GENOMIC DNA]</scope>
    <source>
        <strain evidence="13 14">DSM 18899</strain>
    </source>
</reference>
<accession>A0A1K2HJE7</accession>
<dbReference type="EMBL" id="FPKR01000008">
    <property type="protein sequence ID" value="SFZ76948.1"/>
    <property type="molecule type" value="Genomic_DNA"/>
</dbReference>
<comment type="function">
    <text evidence="2 10">Forms oxaloacetate, a four-carbon dicarboxylic acid source for the tricarboxylic acid cycle.</text>
</comment>
<dbReference type="InterPro" id="IPR021135">
    <property type="entry name" value="PEP_COase"/>
</dbReference>
<dbReference type="PANTHER" id="PTHR30523">
    <property type="entry name" value="PHOSPHOENOLPYRUVATE CARBOXYLASE"/>
    <property type="match status" value="1"/>
</dbReference>
<evidence type="ECO:0000313" key="14">
    <source>
        <dbReference type="Proteomes" id="UP000186513"/>
    </source>
</evidence>
<keyword evidence="8 10" id="KW-0120">Carbon dioxide fixation</keyword>
<dbReference type="PANTHER" id="PTHR30523:SF6">
    <property type="entry name" value="PHOSPHOENOLPYRUVATE CARBOXYLASE"/>
    <property type="match status" value="1"/>
</dbReference>
<dbReference type="InterPro" id="IPR033129">
    <property type="entry name" value="PEPCASE_His_AS"/>
</dbReference>
<dbReference type="PRINTS" id="PR00150">
    <property type="entry name" value="PEPCARBXLASE"/>
</dbReference>
<dbReference type="PROSITE" id="PS00393">
    <property type="entry name" value="PEPCASE_2"/>
    <property type="match status" value="1"/>
</dbReference>
<evidence type="ECO:0000256" key="3">
    <source>
        <dbReference type="ARBA" id="ARBA00008346"/>
    </source>
</evidence>
<dbReference type="HAMAP" id="MF_00595">
    <property type="entry name" value="PEPcase_type1"/>
    <property type="match status" value="1"/>
</dbReference>
<dbReference type="GO" id="GO:0000287">
    <property type="term" value="F:magnesium ion binding"/>
    <property type="evidence" value="ECO:0007669"/>
    <property type="project" value="UniProtKB-UniRule"/>
</dbReference>
<sequence>MALYDNATAKDLPLEQDLDLLARLLADTIRTETGEDTLKQIENVRELAARFVWEADSGAADELAATLANLNDAHTVALARAFSYFSHLSNIAEDLHHNRRRRYHRIQGSKPQRGSLSHSLEELSARGISPEAIKTMVAATLIAPVLTAHPTEVQRKTLLDCERTIARTLRMRDRVTLTPEEMEENDAALKRVVLTLWQTREIRAFKLSVKDEIENGLSYFRSTFLKQLPRIYIELEDRLSAMTGEPVQLPTFMHVGCWIGGDRDGNPFVVPEVTLHAVARQAAVAFDFYFEEANKLEGELSLSSRLIEVSPAVRAIAERSPDQPLSRAEEPYRQAMAAIRQRILATAHLLGKFRADILPFEGAEPYANAQELGDDLRAVSASLHAHNSAILASGRLRRLIRAVDVFGFHLAPLDMRQHSGVHEKVVAELFAKAGLEDYLALDEAGRRTVLLRELASARLLVTPYVDYSEDSAKELAIYRTAAEVQRKYGQAALPNYIISNAQSVSDLLEVAVLLKEVGLIALAPTAHAAINIIPLFETIPDLRASDAIVRELFALPQWMQLVAAREGVQEIMLGYSDSNKDGGYLTSNWELYKAEVKLVEVFKQAGVRLRLFHGRGGSVGRGGGPSYEAILAQPAGSVAGQIRITEQGEIIAAKYSDAEVGRRNLETLLAATLSASFPAAKALEADTPERLGLMEKLSGIAYREYRDLVYATPDFITYFREATPISEIAKLNIGSRPAARKATNSIADLRAIPWVFSWAQSRLMLPGWYGFGTAIAAYREEKGDAAIEELAALYRDWPFFRATISNMEMVLAKSDIHLASRYAGLVKDADIAARIFGRIKTEWRRAVDAVLAITGHKELLGDNPLLARSLKNRLPYLDPLNHLQVDLIKRFREGDESEDVLYAIHLTINGIAAGLRNSG</sequence>
<dbReference type="SUPFAM" id="SSF51621">
    <property type="entry name" value="Phosphoenolpyruvate/pyruvate domain"/>
    <property type="match status" value="1"/>
</dbReference>
<keyword evidence="7 10" id="KW-0456">Lyase</keyword>
<dbReference type="GO" id="GO:0006107">
    <property type="term" value="P:oxaloacetate metabolic process"/>
    <property type="evidence" value="ECO:0007669"/>
    <property type="project" value="UniProtKB-UniRule"/>
</dbReference>
<evidence type="ECO:0000256" key="9">
    <source>
        <dbReference type="ARBA" id="ARBA00048995"/>
    </source>
</evidence>
<dbReference type="GO" id="GO:0008964">
    <property type="term" value="F:phosphoenolpyruvate carboxylase activity"/>
    <property type="evidence" value="ECO:0007669"/>
    <property type="project" value="UniProtKB-UniRule"/>
</dbReference>
<dbReference type="Pfam" id="PF00311">
    <property type="entry name" value="PEPcase"/>
    <property type="match status" value="1"/>
</dbReference>
<evidence type="ECO:0000256" key="10">
    <source>
        <dbReference type="HAMAP-Rule" id="MF_00595"/>
    </source>
</evidence>
<dbReference type="Gene3D" id="1.20.1440.90">
    <property type="entry name" value="Phosphoenolpyruvate/pyruvate domain"/>
    <property type="match status" value="1"/>
</dbReference>
<keyword evidence="13" id="KW-0670">Pyruvate</keyword>
<comment type="similarity">
    <text evidence="3 10">Belongs to the PEPCase type 1 family.</text>
</comment>
<comment type="cofactor">
    <cofactor evidence="1 10">
        <name>Mg(2+)</name>
        <dbReference type="ChEBI" id="CHEBI:18420"/>
    </cofactor>
</comment>
<comment type="subunit">
    <text evidence="10">Homotetramer.</text>
</comment>
<evidence type="ECO:0000256" key="4">
    <source>
        <dbReference type="ARBA" id="ARBA00012305"/>
    </source>
</evidence>
<evidence type="ECO:0000313" key="13">
    <source>
        <dbReference type="EMBL" id="SFZ76948.1"/>
    </source>
</evidence>